<organism evidence="2 3">
    <name type="scientific">Miscanthus lutarioriparius</name>
    <dbReference type="NCBI Taxonomy" id="422564"/>
    <lineage>
        <taxon>Eukaryota</taxon>
        <taxon>Viridiplantae</taxon>
        <taxon>Streptophyta</taxon>
        <taxon>Embryophyta</taxon>
        <taxon>Tracheophyta</taxon>
        <taxon>Spermatophyta</taxon>
        <taxon>Magnoliopsida</taxon>
        <taxon>Liliopsida</taxon>
        <taxon>Poales</taxon>
        <taxon>Poaceae</taxon>
        <taxon>PACMAD clade</taxon>
        <taxon>Panicoideae</taxon>
        <taxon>Andropogonodae</taxon>
        <taxon>Andropogoneae</taxon>
        <taxon>Saccharinae</taxon>
        <taxon>Miscanthus</taxon>
    </lineage>
</organism>
<dbReference type="EMBL" id="CAJGYO010000017">
    <property type="protein sequence ID" value="CAD6333720.1"/>
    <property type="molecule type" value="Genomic_DNA"/>
</dbReference>
<dbReference type="AlphaFoldDB" id="A0A811RXB3"/>
<reference evidence="2" key="1">
    <citation type="submission" date="2020-10" db="EMBL/GenBank/DDBJ databases">
        <authorList>
            <person name="Han B."/>
            <person name="Lu T."/>
            <person name="Zhao Q."/>
            <person name="Huang X."/>
            <person name="Zhao Y."/>
        </authorList>
    </citation>
    <scope>NUCLEOTIDE SEQUENCE</scope>
</reference>
<accession>A0A811RXB3</accession>
<protein>
    <submittedName>
        <fullName evidence="2">Uncharacterized protein</fullName>
    </submittedName>
</protein>
<evidence type="ECO:0000313" key="2">
    <source>
        <dbReference type="EMBL" id="CAD6333720.1"/>
    </source>
</evidence>
<sequence length="138" mass="15517">MPIDLNIPPDQHGELLPDLNEEPAHEEDEIAHLQEDQLHEDEAQLPDQHGELLPDLNQKPAYEQEDKISHVQQDQVYAAEAHFQGQPLHLHHNERLGMHVIDLDATYLSVELGAADLDAEHEYTVGPSWLGDAPVPPT</sequence>
<proteinExistence type="predicted"/>
<dbReference type="Proteomes" id="UP000604825">
    <property type="component" value="Unassembled WGS sequence"/>
</dbReference>
<name>A0A811RXB3_9POAL</name>
<keyword evidence="3" id="KW-1185">Reference proteome</keyword>
<comment type="caution">
    <text evidence="2">The sequence shown here is derived from an EMBL/GenBank/DDBJ whole genome shotgun (WGS) entry which is preliminary data.</text>
</comment>
<evidence type="ECO:0000256" key="1">
    <source>
        <dbReference type="SAM" id="MobiDB-lite"/>
    </source>
</evidence>
<evidence type="ECO:0000313" key="3">
    <source>
        <dbReference type="Proteomes" id="UP000604825"/>
    </source>
</evidence>
<feature type="region of interest" description="Disordered" evidence="1">
    <location>
        <begin position="1"/>
        <end position="25"/>
    </location>
</feature>
<gene>
    <name evidence="2" type="ORF">NCGR_LOCUS57818</name>
</gene>